<organism evidence="5 6">
    <name type="scientific">Limnoraphis robusta CCNP1315</name>
    <dbReference type="NCBI Taxonomy" id="3110306"/>
    <lineage>
        <taxon>Bacteria</taxon>
        <taxon>Bacillati</taxon>
        <taxon>Cyanobacteriota</taxon>
        <taxon>Cyanophyceae</taxon>
        <taxon>Oscillatoriophycideae</taxon>
        <taxon>Oscillatoriales</taxon>
        <taxon>Sirenicapillariaceae</taxon>
        <taxon>Limnoraphis</taxon>
    </lineage>
</organism>
<dbReference type="PROSITE" id="PS50077">
    <property type="entry name" value="HEAT_REPEAT"/>
    <property type="match status" value="1"/>
</dbReference>
<proteinExistence type="predicted"/>
<dbReference type="InterPro" id="IPR016024">
    <property type="entry name" value="ARM-type_fold"/>
</dbReference>
<evidence type="ECO:0000256" key="4">
    <source>
        <dbReference type="SAM" id="Phobius"/>
    </source>
</evidence>
<keyword evidence="1" id="KW-0042">Antenna complex</keyword>
<accession>A0ABU5TZB1</accession>
<dbReference type="Pfam" id="PF13646">
    <property type="entry name" value="HEAT_2"/>
    <property type="match status" value="1"/>
</dbReference>
<evidence type="ECO:0000256" key="1">
    <source>
        <dbReference type="ARBA" id="ARBA00022549"/>
    </source>
</evidence>
<keyword evidence="4" id="KW-1133">Transmembrane helix</keyword>
<dbReference type="InterPro" id="IPR011989">
    <property type="entry name" value="ARM-like"/>
</dbReference>
<dbReference type="SUPFAM" id="SSF48371">
    <property type="entry name" value="ARM repeat"/>
    <property type="match status" value="2"/>
</dbReference>
<dbReference type="SMART" id="SM00567">
    <property type="entry name" value="EZ_HEAT"/>
    <property type="match status" value="2"/>
</dbReference>
<comment type="caution">
    <text evidence="5">The sequence shown here is derived from an EMBL/GenBank/DDBJ whole genome shotgun (WGS) entry which is preliminary data.</text>
</comment>
<keyword evidence="4" id="KW-0472">Membrane</keyword>
<gene>
    <name evidence="5" type="ORF">VB854_14875</name>
</gene>
<evidence type="ECO:0000313" key="6">
    <source>
        <dbReference type="Proteomes" id="UP001301728"/>
    </source>
</evidence>
<evidence type="ECO:0000313" key="5">
    <source>
        <dbReference type="EMBL" id="MEA5520229.1"/>
    </source>
</evidence>
<dbReference type="Gene3D" id="1.10.287.1490">
    <property type="match status" value="1"/>
</dbReference>
<reference evidence="5 6" key="1">
    <citation type="submission" date="2023-12" db="EMBL/GenBank/DDBJ databases">
        <title>Baltic Sea Cyanobacteria.</title>
        <authorList>
            <person name="Delbaje E."/>
            <person name="Fewer D.P."/>
            <person name="Shishido T.K."/>
        </authorList>
    </citation>
    <scope>NUCLEOTIDE SEQUENCE [LARGE SCALE GENOMIC DNA]</scope>
    <source>
        <strain evidence="5 6">CCNP 1315</strain>
    </source>
</reference>
<dbReference type="Proteomes" id="UP001301728">
    <property type="component" value="Unassembled WGS sequence"/>
</dbReference>
<sequence length="466" mass="53101">MEILNLAIMLIAAAFAGLGVGFWWWDKRLKTQKRAYESQIRQQVEQLEKDHQNRIKETVQSLRQEYETELRKQSEETEQYYQQKLNEVNESWRDRLVTERRQLTEQIQVQNVELDEVNQSLSVYETQLGEVNQQLADSEQQVQQMNQSLKVYEAQLGQMSQQLEVNKAQVQGIGEAINLYGTQLQQLNEENETTQAEIQSRMGFLEEQHQADLSQLRQDLEASQESQIQNAIANLEQEYRVNIRRGTDQLVRSMQENPQTNPELSTVIPSVETAPEPIVEEQPQQMVMADPIVEPEAIEDVSTVEEATSVAMSANVPTSSLPNNEAVNTYIIETINHWGNSGLLSTVPQLLNYAQHQNDQVREQLALALGKIASTNGLRTEIQQAIPTLAKLSQDSNPQVRQDAVKALGEIKSEKVIPFLQRALRDSNYAVVRAATVALEKFKSYPVKQKEKPQNLSLQKPNPEDK</sequence>
<evidence type="ECO:0000256" key="2">
    <source>
        <dbReference type="ARBA" id="ARBA00022738"/>
    </source>
</evidence>
<dbReference type="InterPro" id="IPR004155">
    <property type="entry name" value="PBS_lyase_HEAT"/>
</dbReference>
<protein>
    <submittedName>
        <fullName evidence="5">HEAT repeat domain-containing protein</fullName>
    </submittedName>
</protein>
<dbReference type="InterPro" id="IPR021133">
    <property type="entry name" value="HEAT_type_2"/>
</dbReference>
<keyword evidence="6" id="KW-1185">Reference proteome</keyword>
<dbReference type="Gene3D" id="1.25.10.10">
    <property type="entry name" value="Leucine-rich Repeat Variant"/>
    <property type="match status" value="1"/>
</dbReference>
<feature type="coiled-coil region" evidence="3">
    <location>
        <begin position="52"/>
        <end position="226"/>
    </location>
</feature>
<name>A0ABU5TZB1_9CYAN</name>
<feature type="transmembrane region" description="Helical" evidence="4">
    <location>
        <begin position="6"/>
        <end position="25"/>
    </location>
</feature>
<keyword evidence="3" id="KW-0175">Coiled coil</keyword>
<evidence type="ECO:0000256" key="3">
    <source>
        <dbReference type="SAM" id="Coils"/>
    </source>
</evidence>
<keyword evidence="4" id="KW-0812">Transmembrane</keyword>
<keyword evidence="2" id="KW-0605">Phycobilisome</keyword>
<dbReference type="RefSeq" id="WP_323223787.1">
    <property type="nucleotide sequence ID" value="NZ_JAYGHT010000076.1"/>
</dbReference>
<dbReference type="EMBL" id="JAYGHT010000076">
    <property type="protein sequence ID" value="MEA5520229.1"/>
    <property type="molecule type" value="Genomic_DNA"/>
</dbReference>